<name>A0AA92X6P8_9GAMM</name>
<proteinExistence type="predicted"/>
<reference evidence="1 2" key="1">
    <citation type="submission" date="2018-09" db="EMBL/GenBank/DDBJ databases">
        <title>Draft genome of a novel serratia sp. strain with antifungal activity.</title>
        <authorList>
            <person name="Dichmann S.I."/>
            <person name="Park B.P."/>
            <person name="Pathiraja D."/>
            <person name="Choi I.-G."/>
            <person name="Stougaard P."/>
            <person name="Hennessy R.C."/>
        </authorList>
    </citation>
    <scope>NUCLEOTIDE SEQUENCE [LARGE SCALE GENOMIC DNA]</scope>
    <source>
        <strain evidence="1 2">S40</strain>
    </source>
</reference>
<dbReference type="Proteomes" id="UP000284338">
    <property type="component" value="Unassembled WGS sequence"/>
</dbReference>
<dbReference type="EMBL" id="QYYG01000001">
    <property type="protein sequence ID" value="RJF58217.1"/>
    <property type="molecule type" value="Genomic_DNA"/>
</dbReference>
<dbReference type="RefSeq" id="WP_119803426.1">
    <property type="nucleotide sequence ID" value="NZ_QYYG01000001.1"/>
</dbReference>
<accession>A0AA92X6P8</accession>
<sequence>MPKYNVYTKIESNVPASDLFYDLNIYKTDANNKKHVLLSVTLQPIDPGYYTQSHDTNETDDDLSVIYIIEINLYRKHGGKLISVLSSPAKKMYTLGEIASGKAYSKNKRENVCYFETKAQTKPVNGNGDDNIYNVQITCLERAFIAKEYPVGSPDDPFDRSKFESQISSRMNYASYPNQGGTSLCGPASFFYCLQMDRPDVYKQAAIELWLHGKTKIGNLEISPGDGCRHPRGAFYDDRGKELISGLDWMTSAGLRDSENSIMSYDEVDDQVSGITMWGSLTKWFEKAGYEKIFDNISLSHANEADIVKLNSYVKQGCRVVTLISAGMLKGWGTGDSSSKNHWIVWDEAVCKVDGGDITPKDSDELIELKLFSWGRVEWQTKNNSSLSYFAKHVFGGVVFKPIK</sequence>
<keyword evidence="2" id="KW-1185">Reference proteome</keyword>
<protein>
    <submittedName>
        <fullName evidence="1">Uncharacterized protein</fullName>
    </submittedName>
</protein>
<comment type="caution">
    <text evidence="1">The sequence shown here is derived from an EMBL/GenBank/DDBJ whole genome shotgun (WGS) entry which is preliminary data.</text>
</comment>
<gene>
    <name evidence="1" type="ORF">D4100_05535</name>
</gene>
<evidence type="ECO:0000313" key="1">
    <source>
        <dbReference type="EMBL" id="RJF58217.1"/>
    </source>
</evidence>
<evidence type="ECO:0000313" key="2">
    <source>
        <dbReference type="Proteomes" id="UP000284338"/>
    </source>
</evidence>
<organism evidence="1 2">
    <name type="scientific">Serratia inhibens</name>
    <dbReference type="NCBI Taxonomy" id="2338073"/>
    <lineage>
        <taxon>Bacteria</taxon>
        <taxon>Pseudomonadati</taxon>
        <taxon>Pseudomonadota</taxon>
        <taxon>Gammaproteobacteria</taxon>
        <taxon>Enterobacterales</taxon>
        <taxon>Yersiniaceae</taxon>
        <taxon>Serratia</taxon>
    </lineage>
</organism>
<dbReference type="AlphaFoldDB" id="A0AA92X6P8"/>